<name>A0A2P4Y9Q9_9STRA</name>
<sequence length="209" mass="23856">MRLKRCVKDIPYREAVGSMYLMVGTRPDMAFYMREHWKAVVIGLKCLSGTKDYGLLLGGSLDVTPENLADKLIAYSDADYSNLMVFTQTPHCGSLNNRGIIYRPAIQHARDDIPQTAPLRVRFCHGANQRYPRGLPNCIKICYNPELRGRSKHIHVRYCFVQEKIKQHEFSVANCNTKCMVADIFIKALVKHLSRGLRAELRIKSLDAQ</sequence>
<evidence type="ECO:0000313" key="1">
    <source>
        <dbReference type="EMBL" id="POM74547.1"/>
    </source>
</evidence>
<comment type="caution">
    <text evidence="1">The sequence shown here is derived from an EMBL/GenBank/DDBJ whole genome shotgun (WGS) entry which is preliminary data.</text>
</comment>
<dbReference type="Proteomes" id="UP000237271">
    <property type="component" value="Unassembled WGS sequence"/>
</dbReference>
<reference evidence="1 2" key="1">
    <citation type="journal article" date="2017" name="Genome Biol. Evol.">
        <title>Phytophthora megakarya and P. palmivora, closely related causal agents of cacao black pod rot, underwent increases in genome sizes and gene numbers by different mechanisms.</title>
        <authorList>
            <person name="Ali S.S."/>
            <person name="Shao J."/>
            <person name="Lary D.J."/>
            <person name="Kronmiller B."/>
            <person name="Shen D."/>
            <person name="Strem M.D."/>
            <person name="Amoako-Attah I."/>
            <person name="Akrofi A.Y."/>
            <person name="Begoude B.A."/>
            <person name="Ten Hoopen G.M."/>
            <person name="Coulibaly K."/>
            <person name="Kebe B.I."/>
            <person name="Melnick R.L."/>
            <person name="Guiltinan M.J."/>
            <person name="Tyler B.M."/>
            <person name="Meinhardt L.W."/>
            <person name="Bailey B.A."/>
        </authorList>
    </citation>
    <scope>NUCLEOTIDE SEQUENCE [LARGE SCALE GENOMIC DNA]</scope>
    <source>
        <strain evidence="2">sbr112.9</strain>
    </source>
</reference>
<dbReference type="EMBL" id="NCKW01004858">
    <property type="protein sequence ID" value="POM74547.1"/>
    <property type="molecule type" value="Genomic_DNA"/>
</dbReference>
<accession>A0A2P4Y9Q9</accession>
<evidence type="ECO:0000313" key="2">
    <source>
        <dbReference type="Proteomes" id="UP000237271"/>
    </source>
</evidence>
<dbReference type="OrthoDB" id="91821at2759"/>
<proteinExistence type="predicted"/>
<gene>
    <name evidence="1" type="ORF">PHPALM_8488</name>
</gene>
<organism evidence="1 2">
    <name type="scientific">Phytophthora palmivora</name>
    <dbReference type="NCBI Taxonomy" id="4796"/>
    <lineage>
        <taxon>Eukaryota</taxon>
        <taxon>Sar</taxon>
        <taxon>Stramenopiles</taxon>
        <taxon>Oomycota</taxon>
        <taxon>Peronosporomycetes</taxon>
        <taxon>Peronosporales</taxon>
        <taxon>Peronosporaceae</taxon>
        <taxon>Phytophthora</taxon>
    </lineage>
</organism>
<protein>
    <submittedName>
        <fullName evidence="1">Retrovirus-related pol Polyprotein</fullName>
    </submittedName>
</protein>
<keyword evidence="2" id="KW-1185">Reference proteome</keyword>
<dbReference type="AlphaFoldDB" id="A0A2P4Y9Q9"/>